<protein>
    <submittedName>
        <fullName evidence="1">Uncharacterized protein</fullName>
    </submittedName>
</protein>
<proteinExistence type="predicted"/>
<sequence length="240" mass="26654">MEGTGLSLCFGVFLSCRGDRAVAQFDWGPILLGFGPSAVAQARARGRVHAKATSTESNPSHRELARGCCADIDGDHPEWDFGTARWRGGVTRVEEEENREQRKLESSYREPKLLQGNIKVTFGPCQKRDSLQGPKEVPSSHDQASLRKLAKIKNKSRLAHPKGDPNVMKAMLSKPKQSHVFVTFWLPKREASFLTKTYKATFGPSSKVGPNVVHSSKAQASAEFCMSFSECNSRFSDYYK</sequence>
<comment type="caution">
    <text evidence="1">The sequence shown here is derived from an EMBL/GenBank/DDBJ whole genome shotgun (WGS) entry which is preliminary data.</text>
</comment>
<name>A0ABU6XS76_9FABA</name>
<accession>A0ABU6XS76</accession>
<keyword evidence="2" id="KW-1185">Reference proteome</keyword>
<dbReference type="Proteomes" id="UP001341840">
    <property type="component" value="Unassembled WGS sequence"/>
</dbReference>
<dbReference type="EMBL" id="JASCZI010212779">
    <property type="protein sequence ID" value="MED6200295.1"/>
    <property type="molecule type" value="Genomic_DNA"/>
</dbReference>
<gene>
    <name evidence="1" type="ORF">PIB30_083654</name>
</gene>
<evidence type="ECO:0000313" key="1">
    <source>
        <dbReference type="EMBL" id="MED6200295.1"/>
    </source>
</evidence>
<evidence type="ECO:0000313" key="2">
    <source>
        <dbReference type="Proteomes" id="UP001341840"/>
    </source>
</evidence>
<reference evidence="1 2" key="1">
    <citation type="journal article" date="2023" name="Plants (Basel)">
        <title>Bridging the Gap: Combining Genomics and Transcriptomics Approaches to Understand Stylosanthes scabra, an Orphan Legume from the Brazilian Caatinga.</title>
        <authorList>
            <person name="Ferreira-Neto J.R.C."/>
            <person name="da Silva M.D."/>
            <person name="Binneck E."/>
            <person name="de Melo N.F."/>
            <person name="da Silva R.H."/>
            <person name="de Melo A.L.T.M."/>
            <person name="Pandolfi V."/>
            <person name="Bustamante F.O."/>
            <person name="Brasileiro-Vidal A.C."/>
            <person name="Benko-Iseppon A.M."/>
        </authorList>
    </citation>
    <scope>NUCLEOTIDE SEQUENCE [LARGE SCALE GENOMIC DNA]</scope>
    <source>
        <tissue evidence="1">Leaves</tissue>
    </source>
</reference>
<organism evidence="1 2">
    <name type="scientific">Stylosanthes scabra</name>
    <dbReference type="NCBI Taxonomy" id="79078"/>
    <lineage>
        <taxon>Eukaryota</taxon>
        <taxon>Viridiplantae</taxon>
        <taxon>Streptophyta</taxon>
        <taxon>Embryophyta</taxon>
        <taxon>Tracheophyta</taxon>
        <taxon>Spermatophyta</taxon>
        <taxon>Magnoliopsida</taxon>
        <taxon>eudicotyledons</taxon>
        <taxon>Gunneridae</taxon>
        <taxon>Pentapetalae</taxon>
        <taxon>rosids</taxon>
        <taxon>fabids</taxon>
        <taxon>Fabales</taxon>
        <taxon>Fabaceae</taxon>
        <taxon>Papilionoideae</taxon>
        <taxon>50 kb inversion clade</taxon>
        <taxon>dalbergioids sensu lato</taxon>
        <taxon>Dalbergieae</taxon>
        <taxon>Pterocarpus clade</taxon>
        <taxon>Stylosanthes</taxon>
    </lineage>
</organism>